<dbReference type="Proteomes" id="UP000696413">
    <property type="component" value="Unassembled WGS sequence"/>
</dbReference>
<keyword evidence="2" id="KW-1185">Reference proteome</keyword>
<protein>
    <submittedName>
        <fullName evidence="1">Secretion protein EccK</fullName>
    </submittedName>
</protein>
<evidence type="ECO:0000313" key="2">
    <source>
        <dbReference type="Proteomes" id="UP000696413"/>
    </source>
</evidence>
<gene>
    <name evidence="1" type="ORF">KL859_19430</name>
</gene>
<accession>A0ABS6HQQ3</accession>
<comment type="caution">
    <text evidence="1">The sequence shown here is derived from an EMBL/GenBank/DDBJ whole genome shotgun (WGS) entry which is preliminary data.</text>
</comment>
<proteinExistence type="predicted"/>
<organism evidence="1 2">
    <name type="scientific">Mycolicibacterium goodii</name>
    <name type="common">Mycobacterium goodii</name>
    <dbReference type="NCBI Taxonomy" id="134601"/>
    <lineage>
        <taxon>Bacteria</taxon>
        <taxon>Bacillati</taxon>
        <taxon>Actinomycetota</taxon>
        <taxon>Actinomycetes</taxon>
        <taxon>Mycobacteriales</taxon>
        <taxon>Mycobacteriaceae</taxon>
        <taxon>Mycolicibacterium</taxon>
    </lineage>
</organism>
<evidence type="ECO:0000313" key="1">
    <source>
        <dbReference type="EMBL" id="MBU8825031.1"/>
    </source>
</evidence>
<name>A0ABS6HQQ3_MYCGD</name>
<dbReference type="EMBL" id="JAHBOM010000014">
    <property type="protein sequence ID" value="MBU8825031.1"/>
    <property type="molecule type" value="Genomic_DNA"/>
</dbReference>
<reference evidence="1 2" key="1">
    <citation type="submission" date="2021-05" db="EMBL/GenBank/DDBJ databases">
        <title>Draft Genome Sequences of Clinical Respiratory Isolates of Mycobacterium goodii Recovered in Ireland.</title>
        <authorList>
            <person name="Flanagan P.R."/>
            <person name="Mok S."/>
            <person name="Roycroft E."/>
            <person name="Rogers T.R."/>
            <person name="Fitzgibbon M."/>
        </authorList>
    </citation>
    <scope>NUCLEOTIDE SEQUENCE [LARGE SCALE GENOMIC DNA]</scope>
    <source>
        <strain evidence="1 2">14IE55</strain>
    </source>
</reference>
<sequence>MSAARAERDLAQRAVRRSGVDPMETARRIAAALNAPGMTNVEDFKFFWVTGLTTDGKIVVANNYGIAYIPQQVHLPEQVHMASADESISPAERASWVNEPIVAVQRWAEHNGKTLRAVIATEDQLKNSDAGVHHEVLKPEDIPESGKMAGRDRLQVIAPDVSSQLARISDTDLVSVLPPAPADSNPPEDRRKSLWDNVWKPLASRSAKRGERHLTAFVAYASHAQEHALYAAHTAALPDEQRQAIREFIYWQHVGQLTADALAPA</sequence>